<dbReference type="PANTHER" id="PTHR10151">
    <property type="entry name" value="ECTONUCLEOTIDE PYROPHOSPHATASE/PHOSPHODIESTERASE"/>
    <property type="match status" value="1"/>
</dbReference>
<dbReference type="Gene3D" id="3.40.720.10">
    <property type="entry name" value="Alkaline Phosphatase, subunit A"/>
    <property type="match status" value="1"/>
</dbReference>
<dbReference type="PANTHER" id="PTHR10151:SF120">
    <property type="entry name" value="BIS(5'-ADENOSYL)-TRIPHOSPHATASE"/>
    <property type="match status" value="1"/>
</dbReference>
<dbReference type="InterPro" id="IPR017850">
    <property type="entry name" value="Alkaline_phosphatase_core_sf"/>
</dbReference>
<sequence>MVASKFFEASMAELTVVMHPLLLIVSYDGFRHNYFEKQVTPTLQKLKTLGTHAEYMRNVFETKTFPNHHSIATGLFPEVHGVLANSLYDPIYKRVLNFSYELWHQNENIIPIWRLNENSGEGRYSGVMMWPGGGFTYQNTLPTHLQNYNTSISWEERVDMALGWFLHPVTPANLVMLYFEEPDASSHIFGPESPQVLKQLAKLDRLTDYLHHRLVDNNLSDVVNVFHLSDHGMDTVTLDRIVNLTDYVDRSTYITSGSSPNASLHDNFSVFKRADIPERWHFKNNNRTPPILAVADEGYAFDDLFVYQDYYIHNYNITREQSVTKPLVDPYNVVGDHVSAPVVTGVAARGPRARVGARYKF</sequence>
<protein>
    <submittedName>
        <fullName evidence="1">Uncharacterized protein</fullName>
    </submittedName>
</protein>
<dbReference type="GO" id="GO:0016787">
    <property type="term" value="F:hydrolase activity"/>
    <property type="evidence" value="ECO:0007669"/>
    <property type="project" value="UniProtKB-ARBA"/>
</dbReference>
<dbReference type="CDD" id="cd16018">
    <property type="entry name" value="Enpp"/>
    <property type="match status" value="1"/>
</dbReference>
<organism evidence="1">
    <name type="scientific">Timema cristinae</name>
    <name type="common">Walking stick</name>
    <dbReference type="NCBI Taxonomy" id="61476"/>
    <lineage>
        <taxon>Eukaryota</taxon>
        <taxon>Metazoa</taxon>
        <taxon>Ecdysozoa</taxon>
        <taxon>Arthropoda</taxon>
        <taxon>Hexapoda</taxon>
        <taxon>Insecta</taxon>
        <taxon>Pterygota</taxon>
        <taxon>Neoptera</taxon>
        <taxon>Polyneoptera</taxon>
        <taxon>Phasmatodea</taxon>
        <taxon>Timematodea</taxon>
        <taxon>Timematoidea</taxon>
        <taxon>Timematidae</taxon>
        <taxon>Timema</taxon>
    </lineage>
</organism>
<evidence type="ECO:0000313" key="1">
    <source>
        <dbReference type="EMBL" id="CAD7394864.1"/>
    </source>
</evidence>
<dbReference type="Pfam" id="PF01663">
    <property type="entry name" value="Phosphodiest"/>
    <property type="match status" value="2"/>
</dbReference>
<dbReference type="AlphaFoldDB" id="A0A7R9GSA5"/>
<name>A0A7R9GSA5_TIMCR</name>
<accession>A0A7R9GSA5</accession>
<dbReference type="InterPro" id="IPR002591">
    <property type="entry name" value="Phosphodiest/P_Trfase"/>
</dbReference>
<dbReference type="Gene3D" id="3.30.1360.180">
    <property type="match status" value="1"/>
</dbReference>
<dbReference type="EMBL" id="OC317083">
    <property type="protein sequence ID" value="CAD7394864.1"/>
    <property type="molecule type" value="Genomic_DNA"/>
</dbReference>
<gene>
    <name evidence="1" type="ORF">TCEB3V08_LOCUS2764</name>
</gene>
<dbReference type="SUPFAM" id="SSF53649">
    <property type="entry name" value="Alkaline phosphatase-like"/>
    <property type="match status" value="1"/>
</dbReference>
<proteinExistence type="predicted"/>
<reference evidence="1" key="1">
    <citation type="submission" date="2020-11" db="EMBL/GenBank/DDBJ databases">
        <authorList>
            <person name="Tran Van P."/>
        </authorList>
    </citation>
    <scope>NUCLEOTIDE SEQUENCE</scope>
</reference>